<organism evidence="2 3">
    <name type="scientific">Lachancea dasiensis</name>
    <dbReference type="NCBI Taxonomy" id="1072105"/>
    <lineage>
        <taxon>Eukaryota</taxon>
        <taxon>Fungi</taxon>
        <taxon>Dikarya</taxon>
        <taxon>Ascomycota</taxon>
        <taxon>Saccharomycotina</taxon>
        <taxon>Saccharomycetes</taxon>
        <taxon>Saccharomycetales</taxon>
        <taxon>Saccharomycetaceae</taxon>
        <taxon>Lachancea</taxon>
    </lineage>
</organism>
<evidence type="ECO:0000313" key="2">
    <source>
        <dbReference type="EMBL" id="SCU87905.1"/>
    </source>
</evidence>
<dbReference type="Proteomes" id="UP000190274">
    <property type="component" value="Chromosome E"/>
</dbReference>
<dbReference type="PANTHER" id="PTHR42695:SF5">
    <property type="entry name" value="GLUTAMINE AMIDOTRANSFERASE YLR126C-RELATED"/>
    <property type="match status" value="1"/>
</dbReference>
<keyword evidence="3" id="KW-1185">Reference proteome</keyword>
<dbReference type="OrthoDB" id="92161at2759"/>
<proteinExistence type="predicted"/>
<dbReference type="InterPro" id="IPR044992">
    <property type="entry name" value="ChyE-like"/>
</dbReference>
<dbReference type="STRING" id="1266660.A0A1G4JCM3"/>
<dbReference type="Gene3D" id="3.40.50.880">
    <property type="match status" value="1"/>
</dbReference>
<name>A0A1G4JCM3_9SACH</name>
<evidence type="ECO:0000313" key="3">
    <source>
        <dbReference type="Proteomes" id="UP000190274"/>
    </source>
</evidence>
<dbReference type="EMBL" id="LT598455">
    <property type="protein sequence ID" value="SCU87905.1"/>
    <property type="molecule type" value="Genomic_DNA"/>
</dbReference>
<dbReference type="Pfam" id="PF00117">
    <property type="entry name" value="GATase"/>
    <property type="match status" value="1"/>
</dbReference>
<dbReference type="PANTHER" id="PTHR42695">
    <property type="entry name" value="GLUTAMINE AMIDOTRANSFERASE YLR126C-RELATED"/>
    <property type="match status" value="1"/>
</dbReference>
<dbReference type="GO" id="GO:0005829">
    <property type="term" value="C:cytosol"/>
    <property type="evidence" value="ECO:0007669"/>
    <property type="project" value="TreeGrafter"/>
</dbReference>
<evidence type="ECO:0000259" key="1">
    <source>
        <dbReference type="Pfam" id="PF00117"/>
    </source>
</evidence>
<dbReference type="InterPro" id="IPR017926">
    <property type="entry name" value="GATASE"/>
</dbReference>
<sequence>MRVAILNCDFAKRYLEQYGDFADMAITMLEKTRGQCEMTDFTVYQVHKNEFPTLDILREFSGIYITGSESDSFDNSTPWIIRLRQLVAELLKNEDYPPIAGVCFGHQIVASSLGCKVARNVKGFEGGIVDLQLTSDAVNAGLFQRSPDSPTKNLKIVEVHHDIVYEVPQGYTNVGSSSKCSIQGLYKKNRLFTLQGHPEFVTEVSSRILDNMYQCNHLTSKERNDLEASSQKQDNQGYFAATYIWKLFCQDI</sequence>
<accession>A0A1G4JCM3</accession>
<dbReference type="GO" id="GO:0034399">
    <property type="term" value="C:nuclear periphery"/>
    <property type="evidence" value="ECO:0007669"/>
    <property type="project" value="EnsemblFungi"/>
</dbReference>
<dbReference type="PROSITE" id="PS51273">
    <property type="entry name" value="GATASE_TYPE_1"/>
    <property type="match status" value="1"/>
</dbReference>
<dbReference type="CDD" id="cd01741">
    <property type="entry name" value="GATase1_1"/>
    <property type="match status" value="1"/>
</dbReference>
<reference evidence="3" key="1">
    <citation type="submission" date="2016-03" db="EMBL/GenBank/DDBJ databases">
        <authorList>
            <person name="Devillers H."/>
        </authorList>
    </citation>
    <scope>NUCLEOTIDE SEQUENCE [LARGE SCALE GENOMIC DNA]</scope>
</reference>
<dbReference type="SUPFAM" id="SSF52317">
    <property type="entry name" value="Class I glutamine amidotransferase-like"/>
    <property type="match status" value="1"/>
</dbReference>
<gene>
    <name evidence="2" type="ORF">LADA_0E06942G</name>
</gene>
<protein>
    <submittedName>
        <fullName evidence="2">LADA_0E06942g1_1</fullName>
    </submittedName>
</protein>
<feature type="domain" description="Glutamine amidotransferase" evidence="1">
    <location>
        <begin position="87"/>
        <end position="211"/>
    </location>
</feature>
<dbReference type="AlphaFoldDB" id="A0A1G4JCM3"/>
<dbReference type="InterPro" id="IPR029062">
    <property type="entry name" value="Class_I_gatase-like"/>
</dbReference>